<comment type="caution">
    <text evidence="1">The sequence shown here is derived from an EMBL/GenBank/DDBJ whole genome shotgun (WGS) entry which is preliminary data.</text>
</comment>
<name>A0ABR8AGX8_9CYAN</name>
<gene>
    <name evidence="1" type="ORF">H6G24_26600</name>
</gene>
<evidence type="ECO:0000313" key="1">
    <source>
        <dbReference type="EMBL" id="MBD2199009.1"/>
    </source>
</evidence>
<proteinExistence type="predicted"/>
<dbReference type="EMBL" id="JACJQH010000051">
    <property type="protein sequence ID" value="MBD2199009.1"/>
    <property type="molecule type" value="Genomic_DNA"/>
</dbReference>
<dbReference type="Proteomes" id="UP000658514">
    <property type="component" value="Unassembled WGS sequence"/>
</dbReference>
<sequence>MLSNLELMRVFVYNSIQKQEVLLSNPFLTAQTVYQSTQLMAKTEGVIATAELTHTPSVFLVNASSSYWEIMNEVLADYSYILTGELDRRGFYEYRYCQVPNGYKMHGTKSVFLWRAWWKYRKYAQQLGIPLELLIRTRNAWYPIRDLNISDGLLYIKTLGNEIAVHGDDLITWLSKIHPNSYNITNTTILQKE</sequence>
<organism evidence="1 2">
    <name type="scientific">Calothrix parietina FACHB-288</name>
    <dbReference type="NCBI Taxonomy" id="2692896"/>
    <lineage>
        <taxon>Bacteria</taxon>
        <taxon>Bacillati</taxon>
        <taxon>Cyanobacteriota</taxon>
        <taxon>Cyanophyceae</taxon>
        <taxon>Nostocales</taxon>
        <taxon>Calotrichaceae</taxon>
        <taxon>Calothrix</taxon>
    </lineage>
</organism>
<evidence type="ECO:0000313" key="2">
    <source>
        <dbReference type="Proteomes" id="UP000658514"/>
    </source>
</evidence>
<keyword evidence="2" id="KW-1185">Reference proteome</keyword>
<reference evidence="1 2" key="1">
    <citation type="journal article" date="2020" name="ISME J.">
        <title>Comparative genomics reveals insights into cyanobacterial evolution and habitat adaptation.</title>
        <authorList>
            <person name="Chen M.Y."/>
            <person name="Teng W.K."/>
            <person name="Zhao L."/>
            <person name="Hu C.X."/>
            <person name="Zhou Y.K."/>
            <person name="Han B.P."/>
            <person name="Song L.R."/>
            <person name="Shu W.S."/>
        </authorList>
    </citation>
    <scope>NUCLEOTIDE SEQUENCE [LARGE SCALE GENOMIC DNA]</scope>
    <source>
        <strain evidence="1 2">FACHB-288</strain>
    </source>
</reference>
<dbReference type="RefSeq" id="WP_190547957.1">
    <property type="nucleotide sequence ID" value="NZ_CAWPNO010000086.1"/>
</dbReference>
<accession>A0ABR8AGX8</accession>
<protein>
    <submittedName>
        <fullName evidence="1">Uncharacterized protein</fullName>
    </submittedName>
</protein>